<reference evidence="1 2" key="1">
    <citation type="submission" date="2018-08" db="EMBL/GenBank/DDBJ databases">
        <title>Genome and evolution of the arbuscular mycorrhizal fungus Diversispora epigaea (formerly Glomus versiforme) and its bacterial endosymbionts.</title>
        <authorList>
            <person name="Sun X."/>
            <person name="Fei Z."/>
            <person name="Harrison M."/>
        </authorList>
    </citation>
    <scope>NUCLEOTIDE SEQUENCE [LARGE SCALE GENOMIC DNA]</scope>
    <source>
        <strain evidence="1 2">IT104</strain>
    </source>
</reference>
<sequence>MAEDREKVLKLMQLGLFRLRQKLKQQKVDENSIINAETFGIIVYNQFEEFNIPDNSSQLVQLKDVIKTIFCFKQRVVNPHHLVQSLFSGKLRFQRRPKNTDEMLLKHHHESSKPDVRMSKNMNWPFDLEY</sequence>
<evidence type="ECO:0000313" key="2">
    <source>
        <dbReference type="Proteomes" id="UP000266861"/>
    </source>
</evidence>
<dbReference type="EMBL" id="PQFF01000236">
    <property type="protein sequence ID" value="RHZ71452.1"/>
    <property type="molecule type" value="Genomic_DNA"/>
</dbReference>
<dbReference type="AlphaFoldDB" id="A0A397I8T3"/>
<accession>A0A397I8T3</accession>
<evidence type="ECO:0000313" key="1">
    <source>
        <dbReference type="EMBL" id="RHZ71452.1"/>
    </source>
</evidence>
<protein>
    <submittedName>
        <fullName evidence="1">Uncharacterized protein</fullName>
    </submittedName>
</protein>
<name>A0A397I8T3_9GLOM</name>
<organism evidence="1 2">
    <name type="scientific">Diversispora epigaea</name>
    <dbReference type="NCBI Taxonomy" id="1348612"/>
    <lineage>
        <taxon>Eukaryota</taxon>
        <taxon>Fungi</taxon>
        <taxon>Fungi incertae sedis</taxon>
        <taxon>Mucoromycota</taxon>
        <taxon>Glomeromycotina</taxon>
        <taxon>Glomeromycetes</taxon>
        <taxon>Diversisporales</taxon>
        <taxon>Diversisporaceae</taxon>
        <taxon>Diversispora</taxon>
    </lineage>
</organism>
<comment type="caution">
    <text evidence="1">The sequence shown here is derived from an EMBL/GenBank/DDBJ whole genome shotgun (WGS) entry which is preliminary data.</text>
</comment>
<gene>
    <name evidence="1" type="ORF">Glove_258g54</name>
</gene>
<dbReference type="OrthoDB" id="2317848at2759"/>
<proteinExistence type="predicted"/>
<dbReference type="Proteomes" id="UP000266861">
    <property type="component" value="Unassembled WGS sequence"/>
</dbReference>
<keyword evidence="2" id="KW-1185">Reference proteome</keyword>